<feature type="transmembrane region" description="Helical" evidence="1">
    <location>
        <begin position="366"/>
        <end position="388"/>
    </location>
</feature>
<dbReference type="Proteomes" id="UP000018208">
    <property type="component" value="Unassembled WGS sequence"/>
</dbReference>
<reference evidence="2 3" key="1">
    <citation type="journal article" date="2014" name="PLoS Genet.">
        <title>The Genome of Spironucleus salmonicida Highlights a Fish Pathogen Adapted to Fluctuating Environments.</title>
        <authorList>
            <person name="Xu F."/>
            <person name="Jerlstrom-Hultqvist J."/>
            <person name="Einarsson E."/>
            <person name="Astvaldsson A."/>
            <person name="Svard S.G."/>
            <person name="Andersson J.O."/>
        </authorList>
    </citation>
    <scope>NUCLEOTIDE SEQUENCE</scope>
    <source>
        <strain evidence="3">ATCC 50377</strain>
    </source>
</reference>
<evidence type="ECO:0000313" key="2">
    <source>
        <dbReference type="EMBL" id="EST44282.1"/>
    </source>
</evidence>
<dbReference type="EMBL" id="AUWU02000008">
    <property type="protein sequence ID" value="KAH0570373.1"/>
    <property type="molecule type" value="Genomic_DNA"/>
</dbReference>
<sequence length="412" mass="45739">MTCSSIPGCALCNPQNPLLCTKCDNFLLPNAENSFCECTKGSSKACSFGQNCAKIERICIDFNICYGILGCKICDFTNFSKCGECVTGFFVSETGEKCISLEGCKEVENCIKCDESNIKKCSKCRNQLQVIENKCSCFGQNCLDQEICSFSLKKCLPVKYCLDKVQQCTQCDLADSYNCAKCSESFYLNNQFCLPLTPCQHISNCIACDPISTNLCNKCSNGLTISPLKATCECERSTGTPCQLGFSCVKHLHSCQIQNSCQIWPFGVANCKVCSQAEPRICHQCEDSYQLSLDQLKCYKQGECFSISGCVECVWYEGDRCAKCQKGFLVGEMGRTCLCGGKKCTGSGKFRTNQGCSFGVCYYEVLLWQILFGVSIVLLSGLLCILLWRYLYNKINHEKEGQRLIGVQLQEQ</sequence>
<reference evidence="3" key="2">
    <citation type="submission" date="2020-12" db="EMBL/GenBank/DDBJ databases">
        <title>New Spironucleus salmonicida genome in near-complete chromosomes.</title>
        <authorList>
            <person name="Xu F."/>
            <person name="Kurt Z."/>
            <person name="Jimenez-Gonzalez A."/>
            <person name="Astvaldsson A."/>
            <person name="Andersson J.O."/>
            <person name="Svard S.G."/>
        </authorList>
    </citation>
    <scope>NUCLEOTIDE SEQUENCE</scope>
    <source>
        <strain evidence="3">ATCC 50377</strain>
    </source>
</reference>
<name>V6LIB5_9EUKA</name>
<dbReference type="KEGG" id="ssao:94302376"/>
<organism evidence="2">
    <name type="scientific">Spironucleus salmonicida</name>
    <dbReference type="NCBI Taxonomy" id="348837"/>
    <lineage>
        <taxon>Eukaryota</taxon>
        <taxon>Metamonada</taxon>
        <taxon>Diplomonadida</taxon>
        <taxon>Hexamitidae</taxon>
        <taxon>Hexamitinae</taxon>
        <taxon>Spironucleus</taxon>
    </lineage>
</organism>
<evidence type="ECO:0000313" key="3">
    <source>
        <dbReference type="EMBL" id="KAH0570373.1"/>
    </source>
</evidence>
<dbReference type="EMBL" id="KI546120">
    <property type="protein sequence ID" value="EST44282.1"/>
    <property type="molecule type" value="Genomic_DNA"/>
</dbReference>
<accession>V6LIB5</accession>
<proteinExistence type="predicted"/>
<dbReference type="RefSeq" id="XP_067761146.1">
    <property type="nucleotide sequence ID" value="XM_067912124.1"/>
</dbReference>
<keyword evidence="1" id="KW-1133">Transmembrane helix</keyword>
<evidence type="ECO:0000256" key="1">
    <source>
        <dbReference type="SAM" id="Phobius"/>
    </source>
</evidence>
<gene>
    <name evidence="3" type="ORF">SS50377_28353</name>
    <name evidence="2" type="ORF">SS50377_ja042</name>
</gene>
<protein>
    <submittedName>
        <fullName evidence="2">Cysteine-rich membrane protein 2</fullName>
    </submittedName>
</protein>
<keyword evidence="1" id="KW-0812">Transmembrane</keyword>
<dbReference type="GeneID" id="94302376"/>
<dbReference type="VEuPathDB" id="GiardiaDB:SS50377_28353"/>
<evidence type="ECO:0000313" key="4">
    <source>
        <dbReference type="Proteomes" id="UP000018208"/>
    </source>
</evidence>
<dbReference type="OrthoDB" id="300641at2759"/>
<keyword evidence="1" id="KW-0472">Membrane</keyword>
<dbReference type="AlphaFoldDB" id="V6LIB5"/>
<keyword evidence="4" id="KW-1185">Reference proteome</keyword>